<keyword evidence="1 3" id="KW-0547">Nucleotide-binding</keyword>
<dbReference type="AlphaFoldDB" id="K3WQC0"/>
<dbReference type="Gene3D" id="3.40.50.300">
    <property type="entry name" value="P-loop containing nucleotide triphosphate hydrolases"/>
    <property type="match status" value="1"/>
</dbReference>
<dbReference type="InterPro" id="IPR005225">
    <property type="entry name" value="Small_GTP-bd"/>
</dbReference>
<dbReference type="CDD" id="cd04508">
    <property type="entry name" value="Tudor_SF"/>
    <property type="match status" value="1"/>
</dbReference>
<keyword evidence="7" id="KW-1185">Reference proteome</keyword>
<feature type="region of interest" description="Disordered" evidence="5">
    <location>
        <begin position="215"/>
        <end position="254"/>
    </location>
</feature>
<protein>
    <submittedName>
        <fullName evidence="6">Uncharacterized protein</fullName>
    </submittedName>
</protein>
<feature type="compositionally biased region" description="Basic and acidic residues" evidence="5">
    <location>
        <begin position="237"/>
        <end position="249"/>
    </location>
</feature>
<feature type="region of interest" description="Disordered" evidence="5">
    <location>
        <begin position="449"/>
        <end position="512"/>
    </location>
</feature>
<organism evidence="6 7">
    <name type="scientific">Globisporangium ultimum (strain ATCC 200006 / CBS 805.95 / DAOM BR144)</name>
    <name type="common">Pythium ultimum</name>
    <dbReference type="NCBI Taxonomy" id="431595"/>
    <lineage>
        <taxon>Eukaryota</taxon>
        <taxon>Sar</taxon>
        <taxon>Stramenopiles</taxon>
        <taxon>Oomycota</taxon>
        <taxon>Peronosporomycetes</taxon>
        <taxon>Pythiales</taxon>
        <taxon>Pythiaceae</taxon>
        <taxon>Globisporangium</taxon>
    </lineage>
</organism>
<dbReference type="PRINTS" id="PR00328">
    <property type="entry name" value="SAR1GTPBP"/>
</dbReference>
<evidence type="ECO:0000313" key="6">
    <source>
        <dbReference type="EnsemblProtists" id="PYU1_T007162"/>
    </source>
</evidence>
<dbReference type="InParanoid" id="K3WQC0"/>
<dbReference type="GO" id="GO:0005525">
    <property type="term" value="F:GTP binding"/>
    <property type="evidence" value="ECO:0007669"/>
    <property type="project" value="UniProtKB-KW"/>
</dbReference>
<dbReference type="SUPFAM" id="SSF63748">
    <property type="entry name" value="Tudor/PWWP/MBT"/>
    <property type="match status" value="1"/>
</dbReference>
<dbReference type="PANTHER" id="PTHR46090:SF2">
    <property type="entry name" value="ADP-RIBOSYLATION FACTOR-LIKE PROTEIN 13B"/>
    <property type="match status" value="1"/>
</dbReference>
<dbReference type="PROSITE" id="PS51417">
    <property type="entry name" value="ARF"/>
    <property type="match status" value="1"/>
</dbReference>
<sequence length="551" mass="61540">MSARRLREALAAPQWQPEPTGVPVTPRKAVANEHEYLRRFVDPVLMPLIESLLLYQPESIYEFIHDYVDESKSSRFTKHSSQPGYAKKLTNRRKMVDFMSTSVIPVMDDLAHQILREKPSSVHTGDLCLNRTHACADFIKDVVAARIIVGSSSQFDSNQLEAVEYHINDRVVCRYKGRPRYLPAVVTAIHPENDSFTVLYNDGKTEQHVHRMCLKPAPSEAEQSQRDGDNNQSTNESRLRAAAEARKTQVEASEGGTRTRSIEIVILIIGIDGAGKTTLLSTLQGDLDKEHVPSAGFTSATFQTTTGSATFYDLGGGPAFRDVWKEYYADAHGIMFVVDSSNEQSVYQSAVILQDTMTNAKMEDKPLLVFANKRDHLSAVPEDTLAQLLQLQQFPTSKVVSCIAKPSVNGSMVDDRLELGLHWLLDQVDKNYDSLHARVQVDLALKKQQDQQRRAEQRARVTAWKEERERGEMVLHDKPSLAPPEEPRQVEATSGSKNNTSKQQTTKEEQPEDAVIYCSNCTVAPAVTKCSASKWMPVCAECAADLKAKPQ</sequence>
<evidence type="ECO:0000256" key="2">
    <source>
        <dbReference type="ARBA" id="ARBA00023134"/>
    </source>
</evidence>
<name>K3WQC0_GLOUD</name>
<dbReference type="VEuPathDB" id="FungiDB:PYU1_G007147"/>
<evidence type="ECO:0000313" key="7">
    <source>
        <dbReference type="Proteomes" id="UP000019132"/>
    </source>
</evidence>
<dbReference type="Pfam" id="PF00025">
    <property type="entry name" value="Arf"/>
    <property type="match status" value="1"/>
</dbReference>
<accession>K3WQC0</accession>
<proteinExistence type="predicted"/>
<dbReference type="InterPro" id="IPR006689">
    <property type="entry name" value="Small_GTPase_ARF/SAR"/>
</dbReference>
<dbReference type="SMART" id="SM00177">
    <property type="entry name" value="ARF"/>
    <property type="match status" value="1"/>
</dbReference>
<dbReference type="SUPFAM" id="SSF52540">
    <property type="entry name" value="P-loop containing nucleoside triphosphate hydrolases"/>
    <property type="match status" value="1"/>
</dbReference>
<dbReference type="GO" id="GO:0003924">
    <property type="term" value="F:GTPase activity"/>
    <property type="evidence" value="ECO:0007669"/>
    <property type="project" value="InterPro"/>
</dbReference>
<dbReference type="SMART" id="SM00178">
    <property type="entry name" value="SAR"/>
    <property type="match status" value="1"/>
</dbReference>
<evidence type="ECO:0000256" key="3">
    <source>
        <dbReference type="PIRSR" id="PIRSR606689-1"/>
    </source>
</evidence>
<dbReference type="EMBL" id="GL376560">
    <property type="status" value="NOT_ANNOTATED_CDS"/>
    <property type="molecule type" value="Genomic_DNA"/>
</dbReference>
<feature type="binding site" evidence="4">
    <location>
        <position position="294"/>
    </location>
    <ligand>
        <name>Mg(2+)</name>
        <dbReference type="ChEBI" id="CHEBI:18420"/>
    </ligand>
</feature>
<feature type="binding site" evidence="3">
    <location>
        <begin position="270"/>
        <end position="277"/>
    </location>
    <ligand>
        <name>GTP</name>
        <dbReference type="ChEBI" id="CHEBI:37565"/>
    </ligand>
</feature>
<dbReference type="STRING" id="431595.K3WQC0"/>
<evidence type="ECO:0000256" key="1">
    <source>
        <dbReference type="ARBA" id="ARBA00022741"/>
    </source>
</evidence>
<keyword evidence="4" id="KW-0479">Metal-binding</keyword>
<dbReference type="OMA" id="SKWMPVC"/>
<dbReference type="Proteomes" id="UP000019132">
    <property type="component" value="Unassembled WGS sequence"/>
</dbReference>
<dbReference type="NCBIfam" id="TIGR00231">
    <property type="entry name" value="small_GTP"/>
    <property type="match status" value="1"/>
</dbReference>
<dbReference type="Gene3D" id="2.30.30.140">
    <property type="match status" value="1"/>
</dbReference>
<dbReference type="InterPro" id="IPR027417">
    <property type="entry name" value="P-loop_NTPase"/>
</dbReference>
<feature type="binding site" evidence="4">
    <location>
        <position position="277"/>
    </location>
    <ligand>
        <name>Mg(2+)</name>
        <dbReference type="ChEBI" id="CHEBI:18420"/>
    </ligand>
</feature>
<dbReference type="HOGENOM" id="CLU_043358_0_0_1"/>
<dbReference type="EnsemblProtists" id="PYU1_T007162">
    <property type="protein sequence ID" value="PYU1_T007162"/>
    <property type="gene ID" value="PYU1_G007147"/>
</dbReference>
<dbReference type="GO" id="GO:0046872">
    <property type="term" value="F:metal ion binding"/>
    <property type="evidence" value="ECO:0007669"/>
    <property type="project" value="UniProtKB-KW"/>
</dbReference>
<feature type="region of interest" description="Disordered" evidence="5">
    <location>
        <begin position="1"/>
        <end position="24"/>
    </location>
</feature>
<feature type="binding site" evidence="3">
    <location>
        <begin position="372"/>
        <end position="375"/>
    </location>
    <ligand>
        <name>GTP</name>
        <dbReference type="ChEBI" id="CHEBI:37565"/>
    </ligand>
</feature>
<dbReference type="PANTHER" id="PTHR46090">
    <property type="entry name" value="ADP-RIBOSYLATION FACTOR-LIKE PROTEIN 13B"/>
    <property type="match status" value="1"/>
</dbReference>
<reference evidence="6" key="3">
    <citation type="submission" date="2015-02" db="UniProtKB">
        <authorList>
            <consortium name="EnsemblProtists"/>
        </authorList>
    </citation>
    <scope>IDENTIFICATION</scope>
    <source>
        <strain evidence="6">DAOM BR144</strain>
    </source>
</reference>
<feature type="compositionally biased region" description="Basic and acidic residues" evidence="5">
    <location>
        <begin position="449"/>
        <end position="489"/>
    </location>
</feature>
<reference evidence="7" key="1">
    <citation type="journal article" date="2010" name="Genome Biol.">
        <title>Genome sequence of the necrotrophic plant pathogen Pythium ultimum reveals original pathogenicity mechanisms and effector repertoire.</title>
        <authorList>
            <person name="Levesque C.A."/>
            <person name="Brouwer H."/>
            <person name="Cano L."/>
            <person name="Hamilton J.P."/>
            <person name="Holt C."/>
            <person name="Huitema E."/>
            <person name="Raffaele S."/>
            <person name="Robideau G.P."/>
            <person name="Thines M."/>
            <person name="Win J."/>
            <person name="Zerillo M.M."/>
            <person name="Beakes G.W."/>
            <person name="Boore J.L."/>
            <person name="Busam D."/>
            <person name="Dumas B."/>
            <person name="Ferriera S."/>
            <person name="Fuerstenberg S.I."/>
            <person name="Gachon C.M."/>
            <person name="Gaulin E."/>
            <person name="Govers F."/>
            <person name="Grenville-Briggs L."/>
            <person name="Horner N."/>
            <person name="Hostetler J."/>
            <person name="Jiang R.H."/>
            <person name="Johnson J."/>
            <person name="Krajaejun T."/>
            <person name="Lin H."/>
            <person name="Meijer H.J."/>
            <person name="Moore B."/>
            <person name="Morris P."/>
            <person name="Phuntmart V."/>
            <person name="Puiu D."/>
            <person name="Shetty J."/>
            <person name="Stajich J.E."/>
            <person name="Tripathy S."/>
            <person name="Wawra S."/>
            <person name="van West P."/>
            <person name="Whitty B.R."/>
            <person name="Coutinho P.M."/>
            <person name="Henrissat B."/>
            <person name="Martin F."/>
            <person name="Thomas P.D."/>
            <person name="Tyler B.M."/>
            <person name="De Vries R.P."/>
            <person name="Kamoun S."/>
            <person name="Yandell M."/>
            <person name="Tisserat N."/>
            <person name="Buell C.R."/>
        </authorList>
    </citation>
    <scope>NUCLEOTIDE SEQUENCE</scope>
    <source>
        <strain evidence="7">DAOM:BR144</strain>
    </source>
</reference>
<keyword evidence="2 3" id="KW-0342">GTP-binding</keyword>
<keyword evidence="4" id="KW-0460">Magnesium</keyword>
<evidence type="ECO:0000256" key="5">
    <source>
        <dbReference type="SAM" id="MobiDB-lite"/>
    </source>
</evidence>
<feature type="binding site" evidence="3">
    <location>
        <position position="316"/>
    </location>
    <ligand>
        <name>GTP</name>
        <dbReference type="ChEBI" id="CHEBI:37565"/>
    </ligand>
</feature>
<dbReference type="eggNOG" id="KOG0070">
    <property type="taxonomic scope" value="Eukaryota"/>
</dbReference>
<dbReference type="InterPro" id="IPR051995">
    <property type="entry name" value="Ciliary_GTPase"/>
</dbReference>
<reference evidence="7" key="2">
    <citation type="submission" date="2010-04" db="EMBL/GenBank/DDBJ databases">
        <authorList>
            <person name="Buell R."/>
            <person name="Hamilton J."/>
            <person name="Hostetler J."/>
        </authorList>
    </citation>
    <scope>NUCLEOTIDE SEQUENCE [LARGE SCALE GENOMIC DNA]</scope>
    <source>
        <strain evidence="7">DAOM:BR144</strain>
    </source>
</reference>
<evidence type="ECO:0000256" key="4">
    <source>
        <dbReference type="PIRSR" id="PIRSR606689-2"/>
    </source>
</evidence>
<feature type="compositionally biased region" description="Polar residues" evidence="5">
    <location>
        <begin position="491"/>
        <end position="504"/>
    </location>
</feature>